<dbReference type="GO" id="GO:0009055">
    <property type="term" value="F:electron transfer activity"/>
    <property type="evidence" value="ECO:0007669"/>
    <property type="project" value="InterPro"/>
</dbReference>
<evidence type="ECO:0000256" key="5">
    <source>
        <dbReference type="ARBA" id="ARBA00022729"/>
    </source>
</evidence>
<evidence type="ECO:0000256" key="8">
    <source>
        <dbReference type="ARBA" id="ARBA00023008"/>
    </source>
</evidence>
<gene>
    <name evidence="14" type="ORF">TEA_005267</name>
</gene>
<feature type="domain" description="Phytocyanin" evidence="13">
    <location>
        <begin position="77"/>
        <end position="177"/>
    </location>
</feature>
<keyword evidence="15" id="KW-1185">Reference proteome</keyword>
<dbReference type="PROSITE" id="PS51485">
    <property type="entry name" value="PHYTOCYANIN"/>
    <property type="match status" value="1"/>
</dbReference>
<dbReference type="CDD" id="cd04216">
    <property type="entry name" value="Phytocyanin"/>
    <property type="match status" value="1"/>
</dbReference>
<keyword evidence="5" id="KW-0732">Signal</keyword>
<sequence length="213" mass="23497">MGGPILGLGRRIEVCEVDLIFEELETVFRLCRSDARYTPTCKRAPISNMNKLVSKNRLREVCEFSFQVVLPSVTMATDYWVGDSNGWTNGYDYQTWAKDKVFYVGDKLVFNYTMGNHNVFKVNATGFSQCIIPPSNEALTSGHDIIPLMVPGKKWYICGVGQHCAQFGQKLVINVESGAPAPTPVKNSAHGILISGYPFFMAAVLAVAAMVMA</sequence>
<keyword evidence="11" id="KW-0325">Glycoprotein</keyword>
<dbReference type="Pfam" id="PF02298">
    <property type="entry name" value="Cu_bind_like"/>
    <property type="match status" value="1"/>
</dbReference>
<keyword evidence="10" id="KW-1015">Disulfide bond</keyword>
<protein>
    <recommendedName>
        <fullName evidence="13">Phytocyanin domain-containing protein</fullName>
    </recommendedName>
</protein>
<dbReference type="InterPro" id="IPR008972">
    <property type="entry name" value="Cupredoxin"/>
</dbReference>
<accession>A0A4S4DUI9</accession>
<keyword evidence="3 12" id="KW-0812">Transmembrane</keyword>
<dbReference type="SUPFAM" id="SSF49503">
    <property type="entry name" value="Cupredoxins"/>
    <property type="match status" value="1"/>
</dbReference>
<evidence type="ECO:0000256" key="4">
    <source>
        <dbReference type="ARBA" id="ARBA00022723"/>
    </source>
</evidence>
<feature type="transmembrane region" description="Helical" evidence="12">
    <location>
        <begin position="192"/>
        <end position="212"/>
    </location>
</feature>
<comment type="subcellular location">
    <subcellularLocation>
        <location evidence="1">Membrane</location>
        <topology evidence="1">Single-pass type I membrane protein</topology>
    </subcellularLocation>
</comment>
<dbReference type="Gene3D" id="2.60.40.420">
    <property type="entry name" value="Cupredoxins - blue copper proteins"/>
    <property type="match status" value="1"/>
</dbReference>
<dbReference type="STRING" id="542762.A0A4S4DUI9"/>
<keyword evidence="4" id="KW-0479">Metal-binding</keyword>
<keyword evidence="2" id="KW-0813">Transport</keyword>
<dbReference type="FunFam" id="2.60.40.420:FF:000067">
    <property type="entry name" value="Cupredoxin superfamily protein"/>
    <property type="match status" value="1"/>
</dbReference>
<proteinExistence type="predicted"/>
<evidence type="ECO:0000256" key="1">
    <source>
        <dbReference type="ARBA" id="ARBA00004479"/>
    </source>
</evidence>
<name>A0A4S4DUI9_CAMSN</name>
<dbReference type="InterPro" id="IPR039391">
    <property type="entry name" value="Phytocyanin-like"/>
</dbReference>
<evidence type="ECO:0000256" key="7">
    <source>
        <dbReference type="ARBA" id="ARBA00022989"/>
    </source>
</evidence>
<dbReference type="Proteomes" id="UP000306102">
    <property type="component" value="Unassembled WGS sequence"/>
</dbReference>
<evidence type="ECO:0000313" key="15">
    <source>
        <dbReference type="Proteomes" id="UP000306102"/>
    </source>
</evidence>
<evidence type="ECO:0000256" key="11">
    <source>
        <dbReference type="ARBA" id="ARBA00023180"/>
    </source>
</evidence>
<dbReference type="EMBL" id="SDRB02010408">
    <property type="protein sequence ID" value="THG06644.1"/>
    <property type="molecule type" value="Genomic_DNA"/>
</dbReference>
<evidence type="ECO:0000313" key="14">
    <source>
        <dbReference type="EMBL" id="THG06644.1"/>
    </source>
</evidence>
<reference evidence="14 15" key="1">
    <citation type="journal article" date="2018" name="Proc. Natl. Acad. Sci. U.S.A.">
        <title>Draft genome sequence of Camellia sinensis var. sinensis provides insights into the evolution of the tea genome and tea quality.</title>
        <authorList>
            <person name="Wei C."/>
            <person name="Yang H."/>
            <person name="Wang S."/>
            <person name="Zhao J."/>
            <person name="Liu C."/>
            <person name="Gao L."/>
            <person name="Xia E."/>
            <person name="Lu Y."/>
            <person name="Tai Y."/>
            <person name="She G."/>
            <person name="Sun J."/>
            <person name="Cao H."/>
            <person name="Tong W."/>
            <person name="Gao Q."/>
            <person name="Li Y."/>
            <person name="Deng W."/>
            <person name="Jiang X."/>
            <person name="Wang W."/>
            <person name="Chen Q."/>
            <person name="Zhang S."/>
            <person name="Li H."/>
            <person name="Wu J."/>
            <person name="Wang P."/>
            <person name="Li P."/>
            <person name="Shi C."/>
            <person name="Zheng F."/>
            <person name="Jian J."/>
            <person name="Huang B."/>
            <person name="Shan D."/>
            <person name="Shi M."/>
            <person name="Fang C."/>
            <person name="Yue Y."/>
            <person name="Li F."/>
            <person name="Li D."/>
            <person name="Wei S."/>
            <person name="Han B."/>
            <person name="Jiang C."/>
            <person name="Yin Y."/>
            <person name="Xia T."/>
            <person name="Zhang Z."/>
            <person name="Bennetzen J.L."/>
            <person name="Zhao S."/>
            <person name="Wan X."/>
        </authorList>
    </citation>
    <scope>NUCLEOTIDE SEQUENCE [LARGE SCALE GENOMIC DNA]</scope>
    <source>
        <strain evidence="15">cv. Shuchazao</strain>
        <tissue evidence="14">Leaf</tissue>
    </source>
</reference>
<keyword evidence="6" id="KW-0249">Electron transport</keyword>
<dbReference type="InterPro" id="IPR003245">
    <property type="entry name" value="Phytocyanin_dom"/>
</dbReference>
<evidence type="ECO:0000256" key="2">
    <source>
        <dbReference type="ARBA" id="ARBA00022448"/>
    </source>
</evidence>
<dbReference type="PANTHER" id="PTHR33021">
    <property type="entry name" value="BLUE COPPER PROTEIN"/>
    <property type="match status" value="1"/>
</dbReference>
<dbReference type="GO" id="GO:0005886">
    <property type="term" value="C:plasma membrane"/>
    <property type="evidence" value="ECO:0007669"/>
    <property type="project" value="TreeGrafter"/>
</dbReference>
<keyword evidence="9 12" id="KW-0472">Membrane</keyword>
<keyword evidence="7 12" id="KW-1133">Transmembrane helix</keyword>
<dbReference type="PANTHER" id="PTHR33021:SF533">
    <property type="entry name" value="PHYTOCYANIN DOMAIN-CONTAINING PROTEIN"/>
    <property type="match status" value="1"/>
</dbReference>
<organism evidence="14 15">
    <name type="scientific">Camellia sinensis var. sinensis</name>
    <name type="common">China tea</name>
    <dbReference type="NCBI Taxonomy" id="542762"/>
    <lineage>
        <taxon>Eukaryota</taxon>
        <taxon>Viridiplantae</taxon>
        <taxon>Streptophyta</taxon>
        <taxon>Embryophyta</taxon>
        <taxon>Tracheophyta</taxon>
        <taxon>Spermatophyta</taxon>
        <taxon>Magnoliopsida</taxon>
        <taxon>eudicotyledons</taxon>
        <taxon>Gunneridae</taxon>
        <taxon>Pentapetalae</taxon>
        <taxon>asterids</taxon>
        <taxon>Ericales</taxon>
        <taxon>Theaceae</taxon>
        <taxon>Camellia</taxon>
    </lineage>
</organism>
<keyword evidence="8" id="KW-0186">Copper</keyword>
<evidence type="ECO:0000256" key="12">
    <source>
        <dbReference type="SAM" id="Phobius"/>
    </source>
</evidence>
<evidence type="ECO:0000259" key="13">
    <source>
        <dbReference type="PROSITE" id="PS51485"/>
    </source>
</evidence>
<evidence type="ECO:0000256" key="9">
    <source>
        <dbReference type="ARBA" id="ARBA00023136"/>
    </source>
</evidence>
<evidence type="ECO:0000256" key="6">
    <source>
        <dbReference type="ARBA" id="ARBA00022982"/>
    </source>
</evidence>
<dbReference type="AlphaFoldDB" id="A0A4S4DUI9"/>
<evidence type="ECO:0000256" key="10">
    <source>
        <dbReference type="ARBA" id="ARBA00023157"/>
    </source>
</evidence>
<dbReference type="GO" id="GO:0046872">
    <property type="term" value="F:metal ion binding"/>
    <property type="evidence" value="ECO:0007669"/>
    <property type="project" value="UniProtKB-KW"/>
</dbReference>
<comment type="caution">
    <text evidence="14">The sequence shown here is derived from an EMBL/GenBank/DDBJ whole genome shotgun (WGS) entry which is preliminary data.</text>
</comment>
<evidence type="ECO:0000256" key="3">
    <source>
        <dbReference type="ARBA" id="ARBA00022692"/>
    </source>
</evidence>
<dbReference type="GO" id="GO:0009610">
    <property type="term" value="P:response to symbiotic fungus"/>
    <property type="evidence" value="ECO:0007669"/>
    <property type="project" value="UniProtKB-ARBA"/>
</dbReference>